<protein>
    <submittedName>
        <fullName evidence="1">Uncharacterized protein</fullName>
    </submittedName>
</protein>
<gene>
    <name evidence="1" type="ORF">B0A50_03895</name>
</gene>
<organism evidence="1 2">
    <name type="scientific">Salinomyces thailandicus</name>
    <dbReference type="NCBI Taxonomy" id="706561"/>
    <lineage>
        <taxon>Eukaryota</taxon>
        <taxon>Fungi</taxon>
        <taxon>Dikarya</taxon>
        <taxon>Ascomycota</taxon>
        <taxon>Pezizomycotina</taxon>
        <taxon>Dothideomycetes</taxon>
        <taxon>Dothideomycetidae</taxon>
        <taxon>Mycosphaerellales</taxon>
        <taxon>Teratosphaeriaceae</taxon>
        <taxon>Salinomyces</taxon>
    </lineage>
</organism>
<keyword evidence="2" id="KW-1185">Reference proteome</keyword>
<accession>A0A4U0U0U7</accession>
<dbReference type="Proteomes" id="UP000308549">
    <property type="component" value="Unassembled WGS sequence"/>
</dbReference>
<evidence type="ECO:0000313" key="2">
    <source>
        <dbReference type="Proteomes" id="UP000308549"/>
    </source>
</evidence>
<dbReference type="AlphaFoldDB" id="A0A4U0U0U7"/>
<name>A0A4U0U0U7_9PEZI</name>
<dbReference type="OrthoDB" id="5342588at2759"/>
<reference evidence="1 2" key="1">
    <citation type="submission" date="2017-03" db="EMBL/GenBank/DDBJ databases">
        <title>Genomes of endolithic fungi from Antarctica.</title>
        <authorList>
            <person name="Coleine C."/>
            <person name="Masonjones S."/>
            <person name="Stajich J.E."/>
        </authorList>
    </citation>
    <scope>NUCLEOTIDE SEQUENCE [LARGE SCALE GENOMIC DNA]</scope>
    <source>
        <strain evidence="1 2">CCFEE 6315</strain>
    </source>
</reference>
<sequence length="363" mass="39404">MSNSNHLKQLHWTQRIALVRHNLHVASRSGEFVFFKTLQVACLMEGTNHAATLSAAIGDDADMVLAAMDNLNAGMAYVHQDSFKNVFDKIKNNMRDEDEEADKSKLYVDITMQKNMADMAIDKMTSSAIALIQSQPDHVQDTTAEVWIMGATIVADAMEIALQEMDSLEYKLDDYIRLEESWNIVKASVAGSVTGLKGIFSLMDPGTQESQYQQQERPFPRSASIASAGSAVFRRLSNAFVGSTASSAGGSQPASRHASVASISSLPTPSNLNMVNFARNGSTSSLNAPVYRTPNYVRNSVNTGCPTSIPAGSHFDHHKLSMIPPTPAFEEQADPFDTTATVPEVPTIPRMATPANPLSMMVS</sequence>
<proteinExistence type="predicted"/>
<evidence type="ECO:0000313" key="1">
    <source>
        <dbReference type="EMBL" id="TKA28428.1"/>
    </source>
</evidence>
<dbReference type="EMBL" id="NAJL01000018">
    <property type="protein sequence ID" value="TKA28428.1"/>
    <property type="molecule type" value="Genomic_DNA"/>
</dbReference>
<comment type="caution">
    <text evidence="1">The sequence shown here is derived from an EMBL/GenBank/DDBJ whole genome shotgun (WGS) entry which is preliminary data.</text>
</comment>